<dbReference type="SMART" id="SM00044">
    <property type="entry name" value="CYCc"/>
    <property type="match status" value="1"/>
</dbReference>
<evidence type="ECO:0000256" key="2">
    <source>
        <dbReference type="SAM" id="Phobius"/>
    </source>
</evidence>
<sequence>MASTGLYPIKEERQSQGQNRGSAGGKGLNRASNGSQRRSSLARTSSLAEGARRGSVLTKRNSFGRSVNNLFRSVKGQVAHDNSDAFNFIESMVERIRLQKIKMHAFSLVFSDKAMETKFDAKFYTSSIFQIRLAVVIFTAVMFLMGATDVFLKADVRIWSVLLIIRYTCICPLSLIFMVLTFTKVYAKRMQLCGTLLSIMIGLALQMLSVYGQEPGHGWAMIYMVVAAFFFGLRFLYLLIVVPVLLVGFVGMVGTFQAGYFRIDPLNVTVSNLTMLEDHALREPTLTESAVFLLFIVFGILYAVYLSESGMRREYLASSMFECESKNGKYLLRSMLPQHVADRLFSAKNQMVKDEYKEVTILFTDIANFQSITDKADNESVVNLLNSLFAHFDRASDGYDLYKVETVGDTYMVVGGIPDENVEHTKMICNLALDLLETAEKFKHPSCEKIELRVGLHVGPVTAGVIGTHRPFYHLFGDTVNTAARMVHTNTGRNIQCTRAVLEKAEMDFDFEERGLVKVKGKGEMTTYYLRARKSSALVYRGSLPTLITEDRNPAANGTEESWKLESARSEPAIDEHDPQKQEEEKKRRVGTPPAKQLESVSVFGPAGVSSPATVIDSHRDPIFGTSPPQHSNEHLAAAVEGRISGTIEELN</sequence>
<dbReference type="EMBL" id="HBIB01020683">
    <property type="protein sequence ID" value="CAE0251165.1"/>
    <property type="molecule type" value="Transcribed_RNA"/>
</dbReference>
<dbReference type="CDD" id="cd07302">
    <property type="entry name" value="CHD"/>
    <property type="match status" value="1"/>
</dbReference>
<dbReference type="PANTHER" id="PTHR45655">
    <property type="entry name" value="GUANYLATE CYCLASE SOLUBLE SUBUNIT BETA-2"/>
    <property type="match status" value="1"/>
</dbReference>
<feature type="region of interest" description="Disordered" evidence="1">
    <location>
        <begin position="1"/>
        <end position="47"/>
    </location>
</feature>
<dbReference type="GO" id="GO:0019934">
    <property type="term" value="P:cGMP-mediated signaling"/>
    <property type="evidence" value="ECO:0007669"/>
    <property type="project" value="TreeGrafter"/>
</dbReference>
<dbReference type="PANTHER" id="PTHR45655:SF13">
    <property type="entry name" value="SOLUBLE GUANYLATE CYCLASE GCY-32-RELATED"/>
    <property type="match status" value="1"/>
</dbReference>
<organism evidence="4">
    <name type="scientific">Palpitomonas bilix</name>
    <dbReference type="NCBI Taxonomy" id="652834"/>
    <lineage>
        <taxon>Eukaryota</taxon>
        <taxon>Eukaryota incertae sedis</taxon>
    </lineage>
</organism>
<dbReference type="Pfam" id="PF00211">
    <property type="entry name" value="Guanylate_cyc"/>
    <property type="match status" value="1"/>
</dbReference>
<evidence type="ECO:0000313" key="4">
    <source>
        <dbReference type="EMBL" id="CAE0251165.1"/>
    </source>
</evidence>
<dbReference type="AlphaFoldDB" id="A0A7S3G5N6"/>
<name>A0A7S3G5N6_9EUKA</name>
<dbReference type="InterPro" id="IPR029787">
    <property type="entry name" value="Nucleotide_cyclase"/>
</dbReference>
<dbReference type="GO" id="GO:0070482">
    <property type="term" value="P:response to oxygen levels"/>
    <property type="evidence" value="ECO:0007669"/>
    <property type="project" value="TreeGrafter"/>
</dbReference>
<accession>A0A7S3G5N6</accession>
<feature type="transmembrane region" description="Helical" evidence="2">
    <location>
        <begin position="158"/>
        <end position="180"/>
    </location>
</feature>
<feature type="compositionally biased region" description="Basic and acidic residues" evidence="1">
    <location>
        <begin position="561"/>
        <end position="587"/>
    </location>
</feature>
<dbReference type="SUPFAM" id="SSF55073">
    <property type="entry name" value="Nucleotide cyclase"/>
    <property type="match status" value="1"/>
</dbReference>
<keyword evidence="2" id="KW-1133">Transmembrane helix</keyword>
<evidence type="ECO:0000256" key="1">
    <source>
        <dbReference type="SAM" id="MobiDB-lite"/>
    </source>
</evidence>
<protein>
    <recommendedName>
        <fullName evidence="3">Guanylate cyclase domain-containing protein</fullName>
    </recommendedName>
</protein>
<reference evidence="4" key="1">
    <citation type="submission" date="2021-01" db="EMBL/GenBank/DDBJ databases">
        <authorList>
            <person name="Corre E."/>
            <person name="Pelletier E."/>
            <person name="Niang G."/>
            <person name="Scheremetjew M."/>
            <person name="Finn R."/>
            <person name="Kale V."/>
            <person name="Holt S."/>
            <person name="Cochrane G."/>
            <person name="Meng A."/>
            <person name="Brown T."/>
            <person name="Cohen L."/>
        </authorList>
    </citation>
    <scope>NUCLEOTIDE SEQUENCE</scope>
    <source>
        <strain evidence="4">NIES-2562</strain>
    </source>
</reference>
<feature type="transmembrane region" description="Helical" evidence="2">
    <location>
        <begin position="192"/>
        <end position="212"/>
    </location>
</feature>
<keyword evidence="2" id="KW-0812">Transmembrane</keyword>
<feature type="transmembrane region" description="Helical" evidence="2">
    <location>
        <begin position="131"/>
        <end position="152"/>
    </location>
</feature>
<feature type="transmembrane region" description="Helical" evidence="2">
    <location>
        <begin position="244"/>
        <end position="263"/>
    </location>
</feature>
<dbReference type="PROSITE" id="PS50125">
    <property type="entry name" value="GUANYLATE_CYCLASE_2"/>
    <property type="match status" value="1"/>
</dbReference>
<evidence type="ECO:0000259" key="3">
    <source>
        <dbReference type="PROSITE" id="PS50125"/>
    </source>
</evidence>
<feature type="compositionally biased region" description="Low complexity" evidence="1">
    <location>
        <begin position="35"/>
        <end position="47"/>
    </location>
</feature>
<dbReference type="Gene3D" id="3.30.70.1230">
    <property type="entry name" value="Nucleotide cyclase"/>
    <property type="match status" value="1"/>
</dbReference>
<feature type="domain" description="Guanylate cyclase" evidence="3">
    <location>
        <begin position="360"/>
        <end position="487"/>
    </location>
</feature>
<dbReference type="GO" id="GO:0004383">
    <property type="term" value="F:guanylate cyclase activity"/>
    <property type="evidence" value="ECO:0007669"/>
    <property type="project" value="TreeGrafter"/>
</dbReference>
<feature type="transmembrane region" description="Helical" evidence="2">
    <location>
        <begin position="218"/>
        <end position="237"/>
    </location>
</feature>
<dbReference type="InterPro" id="IPR001054">
    <property type="entry name" value="A/G_cyclase"/>
</dbReference>
<gene>
    <name evidence="4" type="ORF">PBIL07802_LOCUS13372</name>
</gene>
<dbReference type="GO" id="GO:0008074">
    <property type="term" value="C:guanylate cyclase complex, soluble"/>
    <property type="evidence" value="ECO:0007669"/>
    <property type="project" value="TreeGrafter"/>
</dbReference>
<feature type="region of interest" description="Disordered" evidence="1">
    <location>
        <begin position="549"/>
        <end position="632"/>
    </location>
</feature>
<feature type="transmembrane region" description="Helical" evidence="2">
    <location>
        <begin position="289"/>
        <end position="306"/>
    </location>
</feature>
<proteinExistence type="predicted"/>
<keyword evidence="2" id="KW-0472">Membrane</keyword>